<reference evidence="8" key="3">
    <citation type="submission" date="2025-09" db="UniProtKB">
        <authorList>
            <consortium name="Ensembl"/>
        </authorList>
    </citation>
    <scope>IDENTIFICATION</scope>
</reference>
<evidence type="ECO:0000256" key="1">
    <source>
        <dbReference type="ARBA" id="ARBA00004370"/>
    </source>
</evidence>
<dbReference type="PROSITE" id="PS50049">
    <property type="entry name" value="THD_2"/>
    <property type="match status" value="1"/>
</dbReference>
<name>A0A8C9RLJ5_SCLFO</name>
<evidence type="ECO:0000313" key="9">
    <source>
        <dbReference type="Proteomes" id="UP000694397"/>
    </source>
</evidence>
<dbReference type="KEGG" id="sfm:108931028"/>
<dbReference type="RefSeq" id="XP_018602099.1">
    <property type="nucleotide sequence ID" value="XM_018746583.2"/>
</dbReference>
<keyword evidence="6" id="KW-1133">Transmembrane helix</keyword>
<dbReference type="InterPro" id="IPR008983">
    <property type="entry name" value="Tumour_necrosis_fac-like_dom"/>
</dbReference>
<proteinExistence type="inferred from homology"/>
<dbReference type="Ensembl" id="ENSSFOT00015014556.2">
    <property type="protein sequence ID" value="ENSSFOP00015014383.1"/>
    <property type="gene ID" value="ENSSFOG00015009280.2"/>
</dbReference>
<dbReference type="AlphaFoldDB" id="A0A8C9RLJ5"/>
<dbReference type="PANTHER" id="PTHR11471">
    <property type="entry name" value="TUMOR NECROSIS FACTOR FAMILY MEMBER"/>
    <property type="match status" value="1"/>
</dbReference>
<dbReference type="RefSeq" id="XP_018602100.1">
    <property type="nucleotide sequence ID" value="XM_018746584.2"/>
</dbReference>
<dbReference type="InterPro" id="IPR021184">
    <property type="entry name" value="TNF_CS"/>
</dbReference>
<protein>
    <submittedName>
        <fullName evidence="8">CD40 ligand-like</fullName>
    </submittedName>
</protein>
<evidence type="ECO:0000256" key="2">
    <source>
        <dbReference type="ARBA" id="ARBA00008670"/>
    </source>
</evidence>
<reference evidence="8" key="2">
    <citation type="submission" date="2025-08" db="UniProtKB">
        <authorList>
            <consortium name="Ensembl"/>
        </authorList>
    </citation>
    <scope>IDENTIFICATION</scope>
</reference>
<feature type="compositionally biased region" description="Basic and acidic residues" evidence="5">
    <location>
        <begin position="1"/>
        <end position="19"/>
    </location>
</feature>
<organism evidence="8 9">
    <name type="scientific">Scleropages formosus</name>
    <name type="common">Asian bonytongue</name>
    <name type="synonym">Osteoglossum formosum</name>
    <dbReference type="NCBI Taxonomy" id="113540"/>
    <lineage>
        <taxon>Eukaryota</taxon>
        <taxon>Metazoa</taxon>
        <taxon>Chordata</taxon>
        <taxon>Craniata</taxon>
        <taxon>Vertebrata</taxon>
        <taxon>Euteleostomi</taxon>
        <taxon>Actinopterygii</taxon>
        <taxon>Neopterygii</taxon>
        <taxon>Teleostei</taxon>
        <taxon>Osteoglossocephala</taxon>
        <taxon>Osteoglossomorpha</taxon>
        <taxon>Osteoglossiformes</taxon>
        <taxon>Osteoglossidae</taxon>
        <taxon>Scleropages</taxon>
    </lineage>
</organism>
<keyword evidence="6" id="KW-0812">Transmembrane</keyword>
<accession>A0A8C9RLJ5</accession>
<dbReference type="GO" id="GO:0005615">
    <property type="term" value="C:extracellular space"/>
    <property type="evidence" value="ECO:0007669"/>
    <property type="project" value="UniProtKB-KW"/>
</dbReference>
<comment type="similarity">
    <text evidence="2">Belongs to the tumor necrosis factor family.</text>
</comment>
<feature type="region of interest" description="Disordered" evidence="5">
    <location>
        <begin position="1"/>
        <end position="22"/>
    </location>
</feature>
<dbReference type="GO" id="GO:0005125">
    <property type="term" value="F:cytokine activity"/>
    <property type="evidence" value="ECO:0007669"/>
    <property type="project" value="UniProtKB-KW"/>
</dbReference>
<dbReference type="CDD" id="cd00184">
    <property type="entry name" value="TNF"/>
    <property type="match status" value="1"/>
</dbReference>
<keyword evidence="3" id="KW-0202">Cytokine</keyword>
<dbReference type="OrthoDB" id="9936525at2759"/>
<sequence>MTSDNEHHTYSPLGDKRSPQSDGGSGKWTVFLFVLSLILGAEVIVTAFLVYHMSAEINKTEEAARLGKYPLHCLQQLVDPDYQENATLSSEGLASCDLWIEELKNTAHKQLTSDIRNTFYQELAANNITLSHSNKPVIHMGPEQELRQFPDLIKKGAEENGLGRADILRWDNINGAAIQQGLMGYTTDGEVVVPRAGLYFVYSQVYFQLLPSAHGKHSQQFLQYIYRKTASYPEPLLLTKAAVTKCWNAELDFQLFSSHQGALFQLQQGDMLSLQVLDLKSVRLQEDSTFFGAFMVN</sequence>
<dbReference type="Gene3D" id="2.60.120.40">
    <property type="match status" value="1"/>
</dbReference>
<dbReference type="PROSITE" id="PS00251">
    <property type="entry name" value="THD_1"/>
    <property type="match status" value="1"/>
</dbReference>
<feature type="domain" description="THD" evidence="7">
    <location>
        <begin position="136"/>
        <end position="296"/>
    </location>
</feature>
<dbReference type="GeneTree" id="ENSGT01130000278318"/>
<dbReference type="GO" id="GO:0005164">
    <property type="term" value="F:tumor necrosis factor receptor binding"/>
    <property type="evidence" value="ECO:0007669"/>
    <property type="project" value="InterPro"/>
</dbReference>
<dbReference type="GO" id="GO:0006955">
    <property type="term" value="P:immune response"/>
    <property type="evidence" value="ECO:0007669"/>
    <property type="project" value="InterPro"/>
</dbReference>
<feature type="transmembrane region" description="Helical" evidence="6">
    <location>
        <begin position="28"/>
        <end position="51"/>
    </location>
</feature>
<evidence type="ECO:0000256" key="5">
    <source>
        <dbReference type="SAM" id="MobiDB-lite"/>
    </source>
</evidence>
<dbReference type="PANTHER" id="PTHR11471:SF55">
    <property type="entry name" value="DEATH LIGAND 3"/>
    <property type="match status" value="1"/>
</dbReference>
<evidence type="ECO:0000256" key="4">
    <source>
        <dbReference type="ARBA" id="ARBA00023136"/>
    </source>
</evidence>
<keyword evidence="9" id="KW-1185">Reference proteome</keyword>
<gene>
    <name evidence="8" type="primary">tnfsf10l4</name>
</gene>
<dbReference type="Pfam" id="PF00229">
    <property type="entry name" value="TNF"/>
    <property type="match status" value="1"/>
</dbReference>
<dbReference type="Proteomes" id="UP000694397">
    <property type="component" value="Chromosome 14"/>
</dbReference>
<reference evidence="8 9" key="1">
    <citation type="submission" date="2019-04" db="EMBL/GenBank/DDBJ databases">
        <authorList>
            <consortium name="Wellcome Sanger Institute Data Sharing"/>
        </authorList>
    </citation>
    <scope>NUCLEOTIDE SEQUENCE [LARGE SCALE GENOMIC DNA]</scope>
</reference>
<comment type="subcellular location">
    <subcellularLocation>
        <location evidence="1">Membrane</location>
    </subcellularLocation>
</comment>
<evidence type="ECO:0000259" key="7">
    <source>
        <dbReference type="PROSITE" id="PS50049"/>
    </source>
</evidence>
<dbReference type="GeneID" id="108931028"/>
<dbReference type="SUPFAM" id="SSF49842">
    <property type="entry name" value="TNF-like"/>
    <property type="match status" value="1"/>
</dbReference>
<dbReference type="SMART" id="SM00207">
    <property type="entry name" value="TNF"/>
    <property type="match status" value="1"/>
</dbReference>
<dbReference type="GO" id="GO:0016020">
    <property type="term" value="C:membrane"/>
    <property type="evidence" value="ECO:0007669"/>
    <property type="project" value="UniProtKB-SubCell"/>
</dbReference>
<dbReference type="InterPro" id="IPR006052">
    <property type="entry name" value="TNF_dom"/>
</dbReference>
<evidence type="ECO:0000256" key="6">
    <source>
        <dbReference type="SAM" id="Phobius"/>
    </source>
</evidence>
<keyword evidence="4 6" id="KW-0472">Membrane</keyword>
<evidence type="ECO:0000256" key="3">
    <source>
        <dbReference type="ARBA" id="ARBA00022514"/>
    </source>
</evidence>
<evidence type="ECO:0000313" key="8">
    <source>
        <dbReference type="Ensembl" id="ENSSFOP00015014383.1"/>
    </source>
</evidence>
<dbReference type="CTD" id="503595"/>